<name>A0A090Z9J4_PAEMA</name>
<dbReference type="Proteomes" id="UP000029278">
    <property type="component" value="Unassembled WGS sequence"/>
</dbReference>
<keyword evidence="3" id="KW-1185">Reference proteome</keyword>
<reference evidence="2 3" key="1">
    <citation type="submission" date="2014-04" db="EMBL/GenBank/DDBJ databases">
        <authorList>
            <person name="Bishop-Lilly K.A."/>
            <person name="Broomall S.M."/>
            <person name="Chain P.S."/>
            <person name="Chertkov O."/>
            <person name="Coyne S.R."/>
            <person name="Daligault H.E."/>
            <person name="Davenport K.W."/>
            <person name="Erkkila T."/>
            <person name="Frey K.G."/>
            <person name="Gibbons H.S."/>
            <person name="Gu W."/>
            <person name="Jaissle J."/>
            <person name="Johnson S.L."/>
            <person name="Koroleva G.I."/>
            <person name="Ladner J.T."/>
            <person name="Lo C.-C."/>
            <person name="Minogue T.D."/>
            <person name="Munk C."/>
            <person name="Palacios G.F."/>
            <person name="Redden C.L."/>
            <person name="Rosenzweig C.N."/>
            <person name="Scholz M.B."/>
            <person name="Teshima H."/>
            <person name="Xu Y."/>
        </authorList>
    </citation>
    <scope>NUCLEOTIDE SEQUENCE [LARGE SCALE GENOMIC DNA]</scope>
    <source>
        <strain evidence="2 3">8244</strain>
    </source>
</reference>
<keyword evidence="2" id="KW-0489">Methyltransferase</keyword>
<dbReference type="PATRIC" id="fig|44252.3.peg.3866"/>
<organism evidence="2 3">
    <name type="scientific">Paenibacillus macerans</name>
    <name type="common">Bacillus macerans</name>
    <dbReference type="NCBI Taxonomy" id="44252"/>
    <lineage>
        <taxon>Bacteria</taxon>
        <taxon>Bacillati</taxon>
        <taxon>Bacillota</taxon>
        <taxon>Bacilli</taxon>
        <taxon>Bacillales</taxon>
        <taxon>Paenibacillaceae</taxon>
        <taxon>Paenibacillus</taxon>
    </lineage>
</organism>
<evidence type="ECO:0000313" key="3">
    <source>
        <dbReference type="Proteomes" id="UP000029278"/>
    </source>
</evidence>
<dbReference type="InterPro" id="IPR007848">
    <property type="entry name" value="Small_mtfrase_dom"/>
</dbReference>
<keyword evidence="2" id="KW-0808">Transferase</keyword>
<protein>
    <submittedName>
        <fullName evidence="2">Methyltransferase small domain protein</fullName>
    </submittedName>
</protein>
<dbReference type="GO" id="GO:0032259">
    <property type="term" value="P:methylation"/>
    <property type="evidence" value="ECO:0007669"/>
    <property type="project" value="UniProtKB-KW"/>
</dbReference>
<dbReference type="AlphaFoldDB" id="A0A090Z9J4"/>
<dbReference type="GeneID" id="77009417"/>
<dbReference type="InterPro" id="IPR029063">
    <property type="entry name" value="SAM-dependent_MTases_sf"/>
</dbReference>
<dbReference type="EMBL" id="JMQA01000035">
    <property type="protein sequence ID" value="KFN07312.1"/>
    <property type="molecule type" value="Genomic_DNA"/>
</dbReference>
<evidence type="ECO:0000259" key="1">
    <source>
        <dbReference type="Pfam" id="PF05175"/>
    </source>
</evidence>
<dbReference type="STRING" id="44252.DJ90_5632"/>
<dbReference type="CDD" id="cd02440">
    <property type="entry name" value="AdoMet_MTases"/>
    <property type="match status" value="1"/>
</dbReference>
<dbReference type="RefSeq" id="WP_051985691.1">
    <property type="nucleotide sequence ID" value="NZ_BGML01000021.1"/>
</dbReference>
<dbReference type="Gene3D" id="3.40.50.150">
    <property type="entry name" value="Vaccinia Virus protein VP39"/>
    <property type="match status" value="1"/>
</dbReference>
<dbReference type="GO" id="GO:0008168">
    <property type="term" value="F:methyltransferase activity"/>
    <property type="evidence" value="ECO:0007669"/>
    <property type="project" value="UniProtKB-KW"/>
</dbReference>
<gene>
    <name evidence="2" type="ORF">DJ90_5632</name>
</gene>
<proteinExistence type="predicted"/>
<sequence length="240" mass="26588">MQFTWNANTVGWFKAASAYTGFHEKLAERLRPVIAGSETLFDIGCGLGLLSQQWRDSVGKIVCVDINEAALASLTEDIAAKQIGNIEVRLNDAFDSEPWCDVILLSYFGSLSAERFLPYCRKLIVIADWDEGSNLTGRSGAGAGRVRLTAGKLEERLSESGVRYSLKETALEFGQPFVSREDAADFYGQHGSRFPAGAEAFLNRIVPVNRPPYRFYLPYLKRMGVFVIEGERSTQKAGDN</sequence>
<dbReference type="Pfam" id="PF05175">
    <property type="entry name" value="MTS"/>
    <property type="match status" value="1"/>
</dbReference>
<dbReference type="SUPFAM" id="SSF53335">
    <property type="entry name" value="S-adenosyl-L-methionine-dependent methyltransferases"/>
    <property type="match status" value="1"/>
</dbReference>
<comment type="caution">
    <text evidence="2">The sequence shown here is derived from an EMBL/GenBank/DDBJ whole genome shotgun (WGS) entry which is preliminary data.</text>
</comment>
<evidence type="ECO:0000313" key="2">
    <source>
        <dbReference type="EMBL" id="KFN07312.1"/>
    </source>
</evidence>
<dbReference type="HOGENOM" id="CLU_1193257_0_0_9"/>
<accession>A0A090Z9J4</accession>
<feature type="domain" description="Methyltransferase small" evidence="1">
    <location>
        <begin position="37"/>
        <end position="98"/>
    </location>
</feature>